<name>A0A2G5VIR0_9PELO</name>
<dbReference type="CDD" id="cd23802">
    <property type="entry name" value="UBCc_UBE2Q"/>
    <property type="match status" value="1"/>
</dbReference>
<evidence type="ECO:0000259" key="2">
    <source>
        <dbReference type="PROSITE" id="PS50127"/>
    </source>
</evidence>
<dbReference type="FunFam" id="3.10.110.10:FF:000131">
    <property type="entry name" value="Ubiquitin-conjugating enzyme E2 25"/>
    <property type="match status" value="1"/>
</dbReference>
<evidence type="ECO:0000313" key="4">
    <source>
        <dbReference type="Proteomes" id="UP000230233"/>
    </source>
</evidence>
<feature type="compositionally biased region" description="Acidic residues" evidence="1">
    <location>
        <begin position="155"/>
        <end position="180"/>
    </location>
</feature>
<dbReference type="SMART" id="SM00212">
    <property type="entry name" value="UBCc"/>
    <property type="match status" value="1"/>
</dbReference>
<dbReference type="Proteomes" id="UP000230233">
    <property type="component" value="Chromosome I"/>
</dbReference>
<dbReference type="PROSITE" id="PS50127">
    <property type="entry name" value="UBC_2"/>
    <property type="match status" value="1"/>
</dbReference>
<reference evidence="4" key="1">
    <citation type="submission" date="2017-10" db="EMBL/GenBank/DDBJ databases">
        <title>Rapid genome shrinkage in a self-fertile nematode reveals novel sperm competition proteins.</title>
        <authorList>
            <person name="Yin D."/>
            <person name="Schwarz E.M."/>
            <person name="Thomas C.G."/>
            <person name="Felde R.L."/>
            <person name="Korf I.F."/>
            <person name="Cutter A.D."/>
            <person name="Schartner C.M."/>
            <person name="Ralston E.J."/>
            <person name="Meyer B.J."/>
            <person name="Haag E.S."/>
        </authorList>
    </citation>
    <scope>NUCLEOTIDE SEQUENCE [LARGE SCALE GENOMIC DNA]</scope>
    <source>
        <strain evidence="4">JU1422</strain>
    </source>
</reference>
<dbReference type="Pfam" id="PF00179">
    <property type="entry name" value="UQ_con"/>
    <property type="match status" value="1"/>
</dbReference>
<feature type="compositionally biased region" description="Basic and acidic residues" evidence="1">
    <location>
        <begin position="135"/>
        <end position="154"/>
    </location>
</feature>
<dbReference type="STRING" id="1611254.A0A2G5VIR0"/>
<dbReference type="InterPro" id="IPR000608">
    <property type="entry name" value="UBC"/>
</dbReference>
<proteinExistence type="predicted"/>
<sequence length="404" mass="45851">MVFIDFISGSPNQGEMACLRKLKEDIQLLEKLFPKKHNRFQIMSASVDELSMKFITAENQAIVVTANIQENYPRQPPIWFSESDDVPIIGTSLQRLTETEESTNILHQVHRLLSDLCSFYGLQTPIELPQIAPPARDDVDEGRGSDISDTGSEHIDDDMAGDGEDDEGELEEDEDEDEDAEGDIEIVEMAEEDPTSQQDIGVSKEGLDMLDKVSRVNRQQHLDGKVQGSITATDRLMKEIRDIHRSEHYKNGVYSFELEKDENLYQWWVKLHKVDEDSPLFEDMAKLKKELKQDHLLFSFTFNEKFPCDPPFVRVVAPHITNGFVLSGGAICMELLTKQGWSSAYSIESCILQIAATLVKGRARISFDPKHSHSYSLIRAQQSFKSLQQIHAKSGWYTPPKMEG</sequence>
<feature type="domain" description="UBC core" evidence="2">
    <location>
        <begin position="231"/>
        <end position="397"/>
    </location>
</feature>
<evidence type="ECO:0000256" key="1">
    <source>
        <dbReference type="SAM" id="MobiDB-lite"/>
    </source>
</evidence>
<organism evidence="3 4">
    <name type="scientific">Caenorhabditis nigoni</name>
    <dbReference type="NCBI Taxonomy" id="1611254"/>
    <lineage>
        <taxon>Eukaryota</taxon>
        <taxon>Metazoa</taxon>
        <taxon>Ecdysozoa</taxon>
        <taxon>Nematoda</taxon>
        <taxon>Chromadorea</taxon>
        <taxon>Rhabditida</taxon>
        <taxon>Rhabditina</taxon>
        <taxon>Rhabditomorpha</taxon>
        <taxon>Rhabditoidea</taxon>
        <taxon>Rhabditidae</taxon>
        <taxon>Peloderinae</taxon>
        <taxon>Caenorhabditis</taxon>
    </lineage>
</organism>
<protein>
    <recommendedName>
        <fullName evidence="2">UBC core domain-containing protein</fullName>
    </recommendedName>
</protein>
<comment type="caution">
    <text evidence="3">The sequence shown here is derived from an EMBL/GenBank/DDBJ whole genome shotgun (WGS) entry which is preliminary data.</text>
</comment>
<dbReference type="EMBL" id="PDUG01000001">
    <property type="protein sequence ID" value="PIC51658.1"/>
    <property type="molecule type" value="Genomic_DNA"/>
</dbReference>
<dbReference type="Gene3D" id="3.10.110.10">
    <property type="entry name" value="Ubiquitin Conjugating Enzyme"/>
    <property type="match status" value="1"/>
</dbReference>
<dbReference type="OrthoDB" id="109543at2759"/>
<evidence type="ECO:0000313" key="3">
    <source>
        <dbReference type="EMBL" id="PIC51658.1"/>
    </source>
</evidence>
<dbReference type="AlphaFoldDB" id="A0A2G5VIR0"/>
<accession>A0A2G5VIR0</accession>
<feature type="region of interest" description="Disordered" evidence="1">
    <location>
        <begin position="130"/>
        <end position="180"/>
    </location>
</feature>
<dbReference type="SUPFAM" id="SSF54495">
    <property type="entry name" value="UBC-like"/>
    <property type="match status" value="1"/>
</dbReference>
<dbReference type="InterPro" id="IPR016135">
    <property type="entry name" value="UBQ-conjugating_enzyme/RWD"/>
</dbReference>
<gene>
    <name evidence="3" type="primary">Cni-ubc-25</name>
    <name evidence="3" type="synonym">Cnig_chr_I.g2082</name>
    <name evidence="3" type="ORF">B9Z55_002082</name>
</gene>
<keyword evidence="4" id="KW-1185">Reference proteome</keyword>